<evidence type="ECO:0000313" key="2">
    <source>
        <dbReference type="EMBL" id="MEJ2888491.1"/>
    </source>
</evidence>
<dbReference type="PROSITE" id="PS50943">
    <property type="entry name" value="HTH_CROC1"/>
    <property type="match status" value="1"/>
</dbReference>
<dbReference type="InterPro" id="IPR010982">
    <property type="entry name" value="Lambda_DNA-bd_dom_sf"/>
</dbReference>
<protein>
    <submittedName>
        <fullName evidence="2">Helix-turn-helix domain-containing protein</fullName>
    </submittedName>
</protein>
<dbReference type="Pfam" id="PF01381">
    <property type="entry name" value="HTH_3"/>
    <property type="match status" value="1"/>
</dbReference>
<dbReference type="InterPro" id="IPR001387">
    <property type="entry name" value="Cro/C1-type_HTH"/>
</dbReference>
<accession>A0ABU8N7X0</accession>
<dbReference type="RefSeq" id="WP_337715106.1">
    <property type="nucleotide sequence ID" value="NZ_JBBEGL010000005.1"/>
</dbReference>
<name>A0ABU8N7X0_9PSEU</name>
<sequence length="201" mass="22343">MDVSEVIKSQRAALQLSQGELAKAAGVSVRQLARYEAGEQQPTLSAAVSLADALGISLARLAGQVDYGLDLSGEWWCSWQTWKEGKPRVDTHSLEIEQRGELLHLDAERAIAVAEGSYRWHGELRLWDQEALMGWYRSTDAAVRSKGTMYLALHRHGTHAWGRWVGMSYDGAVITGWGSLARTQEHSAQIVQDLIDEDEAR</sequence>
<organism evidence="2 3">
    <name type="scientific">Actinomycetospora aeridis</name>
    <dbReference type="NCBI Taxonomy" id="3129231"/>
    <lineage>
        <taxon>Bacteria</taxon>
        <taxon>Bacillati</taxon>
        <taxon>Actinomycetota</taxon>
        <taxon>Actinomycetes</taxon>
        <taxon>Pseudonocardiales</taxon>
        <taxon>Pseudonocardiaceae</taxon>
        <taxon>Actinomycetospora</taxon>
    </lineage>
</organism>
<dbReference type="Proteomes" id="UP001370100">
    <property type="component" value="Unassembled WGS sequence"/>
</dbReference>
<reference evidence="2 3" key="1">
    <citation type="submission" date="2024-03" db="EMBL/GenBank/DDBJ databases">
        <title>Actinomycetospora sp. OC33-EN06, a novel actinomycete isolated from wild orchid (Aerides multiflora).</title>
        <authorList>
            <person name="Suriyachadkun C."/>
        </authorList>
    </citation>
    <scope>NUCLEOTIDE SEQUENCE [LARGE SCALE GENOMIC DNA]</scope>
    <source>
        <strain evidence="2 3">OC33-EN06</strain>
    </source>
</reference>
<proteinExistence type="predicted"/>
<evidence type="ECO:0000313" key="3">
    <source>
        <dbReference type="Proteomes" id="UP001370100"/>
    </source>
</evidence>
<dbReference type="SMART" id="SM00530">
    <property type="entry name" value="HTH_XRE"/>
    <property type="match status" value="1"/>
</dbReference>
<keyword evidence="3" id="KW-1185">Reference proteome</keyword>
<feature type="domain" description="HTH cro/C1-type" evidence="1">
    <location>
        <begin position="7"/>
        <end position="61"/>
    </location>
</feature>
<comment type="caution">
    <text evidence="2">The sequence shown here is derived from an EMBL/GenBank/DDBJ whole genome shotgun (WGS) entry which is preliminary data.</text>
</comment>
<evidence type="ECO:0000259" key="1">
    <source>
        <dbReference type="PROSITE" id="PS50943"/>
    </source>
</evidence>
<gene>
    <name evidence="2" type="ORF">WCD41_18670</name>
</gene>
<dbReference type="EMBL" id="JBBEGL010000005">
    <property type="protein sequence ID" value="MEJ2888491.1"/>
    <property type="molecule type" value="Genomic_DNA"/>
</dbReference>
<dbReference type="SUPFAM" id="SSF47413">
    <property type="entry name" value="lambda repressor-like DNA-binding domains"/>
    <property type="match status" value="1"/>
</dbReference>
<dbReference type="CDD" id="cd00093">
    <property type="entry name" value="HTH_XRE"/>
    <property type="match status" value="1"/>
</dbReference>
<dbReference type="Gene3D" id="1.10.260.40">
    <property type="entry name" value="lambda repressor-like DNA-binding domains"/>
    <property type="match status" value="1"/>
</dbReference>